<name>A0A0P7HWR3_9EURY</name>
<feature type="region of interest" description="Disordered" evidence="1">
    <location>
        <begin position="69"/>
        <end position="98"/>
    </location>
</feature>
<dbReference type="STRING" id="699431.SY89_02248"/>
<evidence type="ECO:0000313" key="3">
    <source>
        <dbReference type="Proteomes" id="UP000050535"/>
    </source>
</evidence>
<accession>A0A0P7HWR3</accession>
<dbReference type="EMBL" id="LGUC01000001">
    <property type="protein sequence ID" value="KPN31501.1"/>
    <property type="molecule type" value="Genomic_DNA"/>
</dbReference>
<feature type="compositionally biased region" description="Basic and acidic residues" evidence="1">
    <location>
        <begin position="11"/>
        <end position="28"/>
    </location>
</feature>
<dbReference type="RefSeq" id="WP_054584085.1">
    <property type="nucleotide sequence ID" value="NZ_LGUC01000001.1"/>
</dbReference>
<dbReference type="AlphaFoldDB" id="A0A0P7HWR3"/>
<evidence type="ECO:0000313" key="2">
    <source>
        <dbReference type="EMBL" id="KPN31501.1"/>
    </source>
</evidence>
<feature type="region of interest" description="Disordered" evidence="1">
    <location>
        <begin position="1"/>
        <end position="40"/>
    </location>
</feature>
<protein>
    <submittedName>
        <fullName evidence="2">Uncharacterized protein</fullName>
    </submittedName>
</protein>
<reference evidence="3" key="1">
    <citation type="submission" date="2013-11" db="EMBL/GenBank/DDBJ databases">
        <authorList>
            <person name="Hoang H.T."/>
            <person name="Killian M.L."/>
            <person name="Madson D.M."/>
            <person name="Arruda P.H.E."/>
            <person name="Sun D."/>
            <person name="Schwartz K.J."/>
            <person name="Yoon K."/>
        </authorList>
    </citation>
    <scope>NUCLEOTIDE SEQUENCE [LARGE SCALE GENOMIC DNA]</scope>
    <source>
        <strain evidence="3">CDK2</strain>
    </source>
</reference>
<organism evidence="2 3">
    <name type="scientific">Halolamina pelagica</name>
    <dbReference type="NCBI Taxonomy" id="699431"/>
    <lineage>
        <taxon>Archaea</taxon>
        <taxon>Methanobacteriati</taxon>
        <taxon>Methanobacteriota</taxon>
        <taxon>Stenosarchaea group</taxon>
        <taxon>Halobacteria</taxon>
        <taxon>Halobacteriales</taxon>
        <taxon>Haloferacaceae</taxon>
    </lineage>
</organism>
<dbReference type="Proteomes" id="UP000050535">
    <property type="component" value="Unassembled WGS sequence"/>
</dbReference>
<proteinExistence type="predicted"/>
<gene>
    <name evidence="2" type="ORF">SY89_02248</name>
</gene>
<keyword evidence="3" id="KW-1185">Reference proteome</keyword>
<comment type="caution">
    <text evidence="2">The sequence shown here is derived from an EMBL/GenBank/DDBJ whole genome shotgun (WGS) entry which is preliminary data.</text>
</comment>
<evidence type="ECO:0000256" key="1">
    <source>
        <dbReference type="SAM" id="MobiDB-lite"/>
    </source>
</evidence>
<sequence>MSGNSAAGPKPRTDRDEPTTDNDSDRPTPPEPTGEEVAAAEAVAGAREACFTLSRDGPAPRLEDVLRQMGRGPDGYEIPDGPDEFVPAPEAARRALDD</sequence>
<dbReference type="OrthoDB" id="383222at2157"/>